<dbReference type="Proteomes" id="UP001370490">
    <property type="component" value="Unassembled WGS sequence"/>
</dbReference>
<evidence type="ECO:0000259" key="2">
    <source>
        <dbReference type="Pfam" id="PF05678"/>
    </source>
</evidence>
<evidence type="ECO:0000313" key="4">
    <source>
        <dbReference type="Proteomes" id="UP001370490"/>
    </source>
</evidence>
<dbReference type="AlphaFoldDB" id="A0AAN8UP57"/>
<gene>
    <name evidence="3" type="ORF">RJ641_020498</name>
</gene>
<accession>A0AAN8UP57</accession>
<protein>
    <submittedName>
        <fullName evidence="3">VQ protein</fullName>
    </submittedName>
</protein>
<reference evidence="3 4" key="1">
    <citation type="submission" date="2023-12" db="EMBL/GenBank/DDBJ databases">
        <title>A high-quality genome assembly for Dillenia turbinata (Dilleniales).</title>
        <authorList>
            <person name="Chanderbali A."/>
        </authorList>
    </citation>
    <scope>NUCLEOTIDE SEQUENCE [LARGE SCALE GENOMIC DNA]</scope>
    <source>
        <strain evidence="3">LSX21</strain>
        <tissue evidence="3">Leaf</tissue>
    </source>
</reference>
<dbReference type="InterPro" id="IPR008889">
    <property type="entry name" value="VQ"/>
</dbReference>
<feature type="region of interest" description="Disordered" evidence="1">
    <location>
        <begin position="1"/>
        <end position="32"/>
    </location>
</feature>
<name>A0AAN8UP57_9MAGN</name>
<feature type="compositionally biased region" description="Basic residues" evidence="1">
    <location>
        <begin position="17"/>
        <end position="31"/>
    </location>
</feature>
<proteinExistence type="predicted"/>
<feature type="domain" description="VQ" evidence="2">
    <location>
        <begin position="37"/>
        <end position="63"/>
    </location>
</feature>
<organism evidence="3 4">
    <name type="scientific">Dillenia turbinata</name>
    <dbReference type="NCBI Taxonomy" id="194707"/>
    <lineage>
        <taxon>Eukaryota</taxon>
        <taxon>Viridiplantae</taxon>
        <taxon>Streptophyta</taxon>
        <taxon>Embryophyta</taxon>
        <taxon>Tracheophyta</taxon>
        <taxon>Spermatophyta</taxon>
        <taxon>Magnoliopsida</taxon>
        <taxon>eudicotyledons</taxon>
        <taxon>Gunneridae</taxon>
        <taxon>Pentapetalae</taxon>
        <taxon>Dilleniales</taxon>
        <taxon>Dilleniaceae</taxon>
        <taxon>Dillenia</taxon>
    </lineage>
</organism>
<evidence type="ECO:0000313" key="3">
    <source>
        <dbReference type="EMBL" id="KAK6915381.1"/>
    </source>
</evidence>
<dbReference type="InterPro" id="IPR039335">
    <property type="entry name" value="SIB1/2"/>
</dbReference>
<sequence length="222" mass="24828">MEAMAKHQYNSTQQSPKKAHKQPMKGKKKPTKVTYISSPVMVRACNESEFRAIVQELTGKDSTVWSPEDFGEAREQLGDRHAFGITAESNNNSIVPEDNVGFVKNGLRAALWDVDLTDSSFVDGCLSLSAFVKGPVGRAIFEQRRQLWMSIFGGEKVMVDVNKGKTIEVEGRVGDRPYGRGELKRCRAFFLVEDDAVSTSTLDWSKNNGRDLAIDDDHGRRR</sequence>
<comment type="caution">
    <text evidence="3">The sequence shown here is derived from an EMBL/GenBank/DDBJ whole genome shotgun (WGS) entry which is preliminary data.</text>
</comment>
<dbReference type="EMBL" id="JBAMMX010000025">
    <property type="protein sequence ID" value="KAK6915381.1"/>
    <property type="molecule type" value="Genomic_DNA"/>
</dbReference>
<dbReference type="PANTHER" id="PTHR33624:SF17">
    <property type="entry name" value="OS07G0687400 PROTEIN"/>
    <property type="match status" value="1"/>
</dbReference>
<dbReference type="Pfam" id="PF05678">
    <property type="entry name" value="VQ"/>
    <property type="match status" value="1"/>
</dbReference>
<keyword evidence="4" id="KW-1185">Reference proteome</keyword>
<dbReference type="PANTHER" id="PTHR33624">
    <property type="entry name" value="SIGMA FACTOR BINDING PROTEIN 1, CHLOROPLASTIC"/>
    <property type="match status" value="1"/>
</dbReference>
<evidence type="ECO:0000256" key="1">
    <source>
        <dbReference type="SAM" id="MobiDB-lite"/>
    </source>
</evidence>